<sequence>MKKLYCEATVEKCLQAASDELKIPVDDLKYEVLEEKKSFFKKKAKIEVEIFDEHIAEEDGECSESIENQEEYFQLGKNDGTIEIIDGNIIVNNPEEGGRHGTILVGNDIKVIVDGLEVKGKKEISKENKIEIIFEETTAFRELKINLSEDHMEAYATIDYKPQHKYKLKDKKKSSIAILELEIESEINPPKYTIEEVKKELNNNKVVYGIMEENLKQCVKNGGIKLLVAKGKQVVNGSDDSIELKFKTDKNLKKLEEDEVGNIDFKSIGSVEAVHKSEVIAIRHQGQAGQDGCDVTGKVKKHKPCKKIKLKVGEGCILINENSVAAAIDGKPCIKSNAFFVYPVHEVRSDVDLKTGNIKFIGDVVVYGSVKEGMEVECGNHLDIEKDVERAKIKAGGNINIKGNLIAGNVFAGGEDVKKLKALKDLSSLKEQISGLIEAVAEIKKYDLLGKDRKDGELVKILIENKYKMLPKLCLNVVTDLKLQDDTSNIANYNILTDLIRSRLLGIAPISIQHYSELDLIVNSIDEIIFELKNALSIPVDVRISYCQDSNIQSSGDIFITGKGEYISDITANGSIYFLQEKSVARGGVLRAKEEIKCRTVGSTAGVATKLQVEKQGHIWVDTAYQNTIFSVGNREVVLELPSKNIHAYIDKNDDIIVDKLKL</sequence>
<accession>A0A161YSL1</accession>
<dbReference type="OrthoDB" id="1279at2"/>
<protein>
    <recommendedName>
        <fullName evidence="1">RNA-binding protein KhpB N-terminal domain-containing protein</fullName>
    </recommendedName>
</protein>
<dbReference type="EMBL" id="LWAE01000001">
    <property type="protein sequence ID" value="KZL94042.1"/>
    <property type="molecule type" value="Genomic_DNA"/>
</dbReference>
<organism evidence="2 3">
    <name type="scientific">Clostridium magnum DSM 2767</name>
    <dbReference type="NCBI Taxonomy" id="1121326"/>
    <lineage>
        <taxon>Bacteria</taxon>
        <taxon>Bacillati</taxon>
        <taxon>Bacillota</taxon>
        <taxon>Clostridia</taxon>
        <taxon>Eubacteriales</taxon>
        <taxon>Clostridiaceae</taxon>
        <taxon>Clostridium</taxon>
    </lineage>
</organism>
<evidence type="ECO:0000259" key="1">
    <source>
        <dbReference type="SMART" id="SM01245"/>
    </source>
</evidence>
<dbReference type="AlphaFoldDB" id="A0A161YSL1"/>
<dbReference type="InterPro" id="IPR005646">
    <property type="entry name" value="FapA"/>
</dbReference>
<gene>
    <name evidence="2" type="ORF">CLMAG_10950</name>
</gene>
<proteinExistence type="predicted"/>
<dbReference type="Gene3D" id="3.30.30.80">
    <property type="entry name" value="probable RNA-binding protein from clostridium symbiosum atcc 14940"/>
    <property type="match status" value="1"/>
</dbReference>
<dbReference type="InterPro" id="IPR046865">
    <property type="entry name" value="FapA_b_solenoid"/>
</dbReference>
<dbReference type="RefSeq" id="WP_066618938.1">
    <property type="nucleotide sequence ID" value="NZ_FQXL01000010.1"/>
</dbReference>
<dbReference type="Pfam" id="PF14804">
    <property type="entry name" value="Jag_N"/>
    <property type="match status" value="1"/>
</dbReference>
<dbReference type="PANTHER" id="PTHR38032:SF1">
    <property type="entry name" value="RNA-BINDING PROTEIN KHPB N-TERMINAL DOMAIN-CONTAINING PROTEIN"/>
    <property type="match status" value="1"/>
</dbReference>
<feature type="domain" description="RNA-binding protein KhpB N-terminal" evidence="1">
    <location>
        <begin position="4"/>
        <end position="51"/>
    </location>
</feature>
<dbReference type="Pfam" id="PF03961">
    <property type="entry name" value="FapA"/>
    <property type="match status" value="1"/>
</dbReference>
<dbReference type="InterPro" id="IPR032782">
    <property type="entry name" value="KhpB_N"/>
</dbReference>
<dbReference type="Pfam" id="PF20250">
    <property type="entry name" value="FapA_N"/>
    <property type="match status" value="1"/>
</dbReference>
<comment type="caution">
    <text evidence="2">The sequence shown here is derived from an EMBL/GenBank/DDBJ whole genome shotgun (WGS) entry which is preliminary data.</text>
</comment>
<dbReference type="PANTHER" id="PTHR38032">
    <property type="entry name" value="POLYMERASE-RELATED"/>
    <property type="match status" value="1"/>
</dbReference>
<dbReference type="InterPro" id="IPR046866">
    <property type="entry name" value="FapA_N"/>
</dbReference>
<dbReference type="Proteomes" id="UP000076603">
    <property type="component" value="Unassembled WGS sequence"/>
</dbReference>
<evidence type="ECO:0000313" key="3">
    <source>
        <dbReference type="Proteomes" id="UP000076603"/>
    </source>
</evidence>
<name>A0A161YSL1_9CLOT</name>
<dbReference type="SMART" id="SM01245">
    <property type="entry name" value="Jag_N"/>
    <property type="match status" value="1"/>
</dbReference>
<reference evidence="2 3" key="1">
    <citation type="submission" date="2016-04" db="EMBL/GenBank/DDBJ databases">
        <title>Genome sequence of Clostridium magnum DSM 2767.</title>
        <authorList>
            <person name="Poehlein A."/>
            <person name="Uhlig R."/>
            <person name="Fischer R."/>
            <person name="Bahl H."/>
            <person name="Daniel R."/>
        </authorList>
    </citation>
    <scope>NUCLEOTIDE SEQUENCE [LARGE SCALE GENOMIC DNA]</scope>
    <source>
        <strain evidence="2 3">DSM 2767</strain>
    </source>
</reference>
<keyword evidence="3" id="KW-1185">Reference proteome</keyword>
<dbReference type="PATRIC" id="fig|1121326.3.peg.1056"/>
<dbReference type="STRING" id="1121326.CLMAG_10950"/>
<evidence type="ECO:0000313" key="2">
    <source>
        <dbReference type="EMBL" id="KZL94042.1"/>
    </source>
</evidence>
<dbReference type="InterPro" id="IPR038247">
    <property type="entry name" value="Jag_N_dom_sf"/>
</dbReference>